<reference evidence="1 2" key="1">
    <citation type="submission" date="2009-10" db="EMBL/GenBank/DDBJ databases">
        <title>Complete sequence of chromosome of Ammonifex degensii KC4.</title>
        <authorList>
            <consortium name="US DOE Joint Genome Institute"/>
            <person name="Kerfeld C."/>
            <person name="Goodner B."/>
            <person name="Huber H."/>
            <person name="Stetter K."/>
            <person name="Lucas S."/>
            <person name="Copeland A."/>
            <person name="Lapidus A."/>
            <person name="Glavina del Rio T."/>
            <person name="Dalin E."/>
            <person name="Tice H."/>
            <person name="Bruce D."/>
            <person name="Goodwin L."/>
            <person name="Pitluck S."/>
            <person name="Saunders E."/>
            <person name="Brettin T."/>
            <person name="Detter J.C."/>
            <person name="Han C."/>
            <person name="Larimer F."/>
            <person name="Land M."/>
            <person name="Hauser L."/>
            <person name="Kyrpides N."/>
            <person name="Ovchinnikova G."/>
            <person name="Richardson P."/>
        </authorList>
    </citation>
    <scope>NUCLEOTIDE SEQUENCE [LARGE SCALE GENOMIC DNA]</scope>
    <source>
        <strain evidence="2">DSM 10501 / KC4</strain>
    </source>
</reference>
<dbReference type="Gene3D" id="3.40.50.10320">
    <property type="entry name" value="LmbE-like"/>
    <property type="match status" value="1"/>
</dbReference>
<dbReference type="GO" id="GO:0016811">
    <property type="term" value="F:hydrolase activity, acting on carbon-nitrogen (but not peptide) bonds, in linear amides"/>
    <property type="evidence" value="ECO:0007669"/>
    <property type="project" value="TreeGrafter"/>
</dbReference>
<proteinExistence type="predicted"/>
<dbReference type="eggNOG" id="COG2120">
    <property type="taxonomic scope" value="Bacteria"/>
</dbReference>
<dbReference type="RefSeq" id="WP_015739273.1">
    <property type="nucleotide sequence ID" value="NC_013385.1"/>
</dbReference>
<dbReference type="InterPro" id="IPR003737">
    <property type="entry name" value="GlcNAc_PI_deacetylase-related"/>
</dbReference>
<gene>
    <name evidence="1" type="ordered locus">Adeg_1286</name>
</gene>
<dbReference type="PANTHER" id="PTHR12993">
    <property type="entry name" value="N-ACETYLGLUCOSAMINYL-PHOSPHATIDYLINOSITOL DE-N-ACETYLASE-RELATED"/>
    <property type="match status" value="1"/>
</dbReference>
<dbReference type="STRING" id="429009.Adeg_1286"/>
<evidence type="ECO:0000313" key="1">
    <source>
        <dbReference type="EMBL" id="ACX52396.1"/>
    </source>
</evidence>
<dbReference type="InterPro" id="IPR024078">
    <property type="entry name" value="LmbE-like_dom_sf"/>
</dbReference>
<dbReference type="Proteomes" id="UP000002620">
    <property type="component" value="Chromosome"/>
</dbReference>
<dbReference type="HOGENOM" id="CLU_049311_0_0_9"/>
<name>C9R7W7_AMMDK</name>
<dbReference type="KEGG" id="adg:Adeg_1286"/>
<protein>
    <submittedName>
        <fullName evidence="1">LmbE family protein</fullName>
    </submittedName>
</protein>
<dbReference type="AlphaFoldDB" id="C9R7W7"/>
<organism evidence="1 2">
    <name type="scientific">Ammonifex degensii (strain DSM 10501 / KC4)</name>
    <dbReference type="NCBI Taxonomy" id="429009"/>
    <lineage>
        <taxon>Bacteria</taxon>
        <taxon>Bacillati</taxon>
        <taxon>Bacillota</taxon>
        <taxon>Clostridia</taxon>
        <taxon>Thermoanaerobacterales</taxon>
        <taxon>Thermoanaerobacteraceae</taxon>
        <taxon>Ammonifex</taxon>
    </lineage>
</organism>
<sequence length="264" mass="30323">MGRHRLYVALTAILLMVGGYVYHGYAYSVLPQPAYYLLRDMPSPKATDRILCFSPHPDDETIAAGGYLCLARRAGAEVRIVLATDGNRHGLKDLRYQEFRRATGILGIPEKNLVFWGYPDGHLRAYRLPLKSRIAWEINNFSPTVVLYPHPADHHSDHAVLGEMVEEVLKEQGYTGKECLACRYLVHHRYFPQPKALARQGYLLPPVAMLSFDVQWLKFPLPAEVLHCKAEAIEQYRTQLRNPFLRPLLHSFIRQNELFARWTA</sequence>
<dbReference type="EMBL" id="CP001785">
    <property type="protein sequence ID" value="ACX52396.1"/>
    <property type="molecule type" value="Genomic_DNA"/>
</dbReference>
<dbReference type="PANTHER" id="PTHR12993:SF11">
    <property type="entry name" value="N-ACETYLGLUCOSAMINYL-PHOSPHATIDYLINOSITOL DE-N-ACETYLASE"/>
    <property type="match status" value="1"/>
</dbReference>
<dbReference type="SUPFAM" id="SSF102588">
    <property type="entry name" value="LmbE-like"/>
    <property type="match status" value="1"/>
</dbReference>
<evidence type="ECO:0000313" key="2">
    <source>
        <dbReference type="Proteomes" id="UP000002620"/>
    </source>
</evidence>
<dbReference type="OrthoDB" id="9815144at2"/>
<accession>C9R7W7</accession>
<keyword evidence="2" id="KW-1185">Reference proteome</keyword>
<dbReference type="Pfam" id="PF02585">
    <property type="entry name" value="PIG-L"/>
    <property type="match status" value="1"/>
</dbReference>